<keyword evidence="9" id="KW-0998">Cell outer membrane</keyword>
<keyword evidence="6 11" id="KW-0732">Signal</keyword>
<comment type="similarity">
    <text evidence="2">Belongs to the bacterial secretin family. GSP D subfamily.</text>
</comment>
<comment type="caution">
    <text evidence="15">The sequence shown here is derived from an EMBL/GenBank/DDBJ whole genome shotgun (WGS) entry which is preliminary data.</text>
</comment>
<gene>
    <name evidence="15" type="ORF">IMCC14465_06010</name>
</gene>
<evidence type="ECO:0000313" key="16">
    <source>
        <dbReference type="Proteomes" id="UP000004836"/>
    </source>
</evidence>
<reference evidence="15 16" key="1">
    <citation type="journal article" date="2012" name="J. Bacteriol.">
        <title>Genome Sequence of Strain IMCC14465, Isolated from the East Sea, Belonging to the PS1 Clade of Alphaproteobacteria.</title>
        <authorList>
            <person name="Yang S.J."/>
            <person name="Kang I."/>
            <person name="Cho J.C."/>
        </authorList>
    </citation>
    <scope>NUCLEOTIDE SEQUENCE [LARGE SCALE GENOMIC DNA]</scope>
    <source>
        <strain evidence="15 16">IMCC14465</strain>
    </source>
</reference>
<keyword evidence="8" id="KW-0472">Membrane</keyword>
<evidence type="ECO:0000259" key="13">
    <source>
        <dbReference type="Pfam" id="PF03958"/>
    </source>
</evidence>
<name>J9A375_9PROT</name>
<organism evidence="15 16">
    <name type="scientific">alpha proteobacterium IMCC14465</name>
    <dbReference type="NCBI Taxonomy" id="1220535"/>
    <lineage>
        <taxon>Bacteria</taxon>
        <taxon>Pseudomonadati</taxon>
        <taxon>Pseudomonadota</taxon>
        <taxon>Alphaproteobacteria</taxon>
        <taxon>PS1 clade</taxon>
    </lineage>
</organism>
<dbReference type="PANTHER" id="PTHR30332">
    <property type="entry name" value="PROBABLE GENERAL SECRETION PATHWAY PROTEIN D"/>
    <property type="match status" value="1"/>
</dbReference>
<feature type="domain" description="GspD-like N0" evidence="14">
    <location>
        <begin position="24"/>
        <end position="94"/>
    </location>
</feature>
<evidence type="ECO:0000256" key="2">
    <source>
        <dbReference type="ARBA" id="ARBA00006980"/>
    </source>
</evidence>
<dbReference type="GO" id="GO:0009279">
    <property type="term" value="C:cell outer membrane"/>
    <property type="evidence" value="ECO:0007669"/>
    <property type="project" value="UniProtKB-SubCell"/>
</dbReference>
<protein>
    <recommendedName>
        <fullName evidence="17">Type II secretion system protein GspD</fullName>
    </recommendedName>
</protein>
<dbReference type="InterPro" id="IPR038591">
    <property type="entry name" value="NolW-like_sf"/>
</dbReference>
<evidence type="ECO:0000256" key="6">
    <source>
        <dbReference type="ARBA" id="ARBA00022729"/>
    </source>
</evidence>
<feature type="domain" description="NolW-like" evidence="13">
    <location>
        <begin position="178"/>
        <end position="245"/>
    </location>
</feature>
<dbReference type="InterPro" id="IPR004846">
    <property type="entry name" value="T2SS/T3SS_dom"/>
</dbReference>
<keyword evidence="3 10" id="KW-0813">Transport</keyword>
<evidence type="ECO:0000256" key="9">
    <source>
        <dbReference type="ARBA" id="ARBA00023237"/>
    </source>
</evidence>
<feature type="chain" id="PRO_5003819784" description="Type II secretion system protein GspD" evidence="11">
    <location>
        <begin position="19"/>
        <end position="643"/>
    </location>
</feature>
<dbReference type="Pfam" id="PF21305">
    <property type="entry name" value="type_II_gspD_N0"/>
    <property type="match status" value="1"/>
</dbReference>
<accession>J9A375</accession>
<dbReference type="STRING" id="1220535.IMCC14465_06010"/>
<evidence type="ECO:0000256" key="8">
    <source>
        <dbReference type="ARBA" id="ARBA00023136"/>
    </source>
</evidence>
<dbReference type="GO" id="GO:0015627">
    <property type="term" value="C:type II protein secretion system complex"/>
    <property type="evidence" value="ECO:0007669"/>
    <property type="project" value="InterPro"/>
</dbReference>
<dbReference type="InterPro" id="IPR005644">
    <property type="entry name" value="NolW-like"/>
</dbReference>
<dbReference type="NCBIfam" id="TIGR02517">
    <property type="entry name" value="type_II_gspD"/>
    <property type="match status" value="1"/>
</dbReference>
<dbReference type="PATRIC" id="fig|1220535.3.peg.599"/>
<evidence type="ECO:0000256" key="11">
    <source>
        <dbReference type="SAM" id="SignalP"/>
    </source>
</evidence>
<sequence>MKILVVLLFTLMSFNAHAQISGGLNYKDADLREFIEDVALATRKTFIIDPGVTGKVNLVSSKNIDAELLFEIFLSVLKVNGYAATSTIDGGYKIIPVDVAFKDSVEEDAKGDRIATKVFFLRYADPVKVLGVVQQYVNPKGLSFAREGLQAIVVSDYAHNLTRIQSIIAEIDVDNSVVKIVKLKNTSAREMADVARQIASENSSKNASYEPIKAIPIIASNSLILKGQPQAVARYFPVIEKLDVENASNGSLKVVKLKYANSETLLPTLQALSDSIAAPDAGVNKFSPEKIIISSYVEANAIIIKASADAQKKLIDLIYALDVPRAQVLVEAIIVEVSNNAAKSLGVQYVLAGGKDSKVPFTVANYSNSSPNILAATGALVLDNSSDSSSSDTADNLSGFLRSAAIDSMLGINGLAVGAAGTRSDGGIFGVILNALSGDVKSNILSTPSIMTLDNEPAKFIVGQEIPITTGEALGSSNANPFRTIDRKNVGVQLEVVPQINEGDEIRLKIRQEVSSVSGPITANSSELITNKREMETTVRVGDGEIIVLGGLIQQDESISVDKIPLLGSIPVLGKAFSSEQKSKSKTNLMVFLRPTIVRTTEDARAVTELKYGYISDSQKKAKTKLSLDDMMQDVMGVPSEQE</sequence>
<proteinExistence type="inferred from homology"/>
<evidence type="ECO:0000259" key="12">
    <source>
        <dbReference type="Pfam" id="PF00263"/>
    </source>
</evidence>
<evidence type="ECO:0000313" key="15">
    <source>
        <dbReference type="EMBL" id="EJW20805.1"/>
    </source>
</evidence>
<dbReference type="EMBL" id="ALYF01000003">
    <property type="protein sequence ID" value="EJW20805.1"/>
    <property type="molecule type" value="Genomic_DNA"/>
</dbReference>
<evidence type="ECO:0000256" key="5">
    <source>
        <dbReference type="ARBA" id="ARBA00022692"/>
    </source>
</evidence>
<keyword evidence="5" id="KW-0812">Transmembrane</keyword>
<dbReference type="InterPro" id="IPR001775">
    <property type="entry name" value="GspD/PilQ"/>
</dbReference>
<evidence type="ECO:0000259" key="14">
    <source>
        <dbReference type="Pfam" id="PF21305"/>
    </source>
</evidence>
<dbReference type="InterPro" id="IPR013356">
    <property type="entry name" value="T2SS_GspD"/>
</dbReference>
<keyword evidence="16" id="KW-1185">Reference proteome</keyword>
<evidence type="ECO:0000256" key="7">
    <source>
        <dbReference type="ARBA" id="ARBA00022927"/>
    </source>
</evidence>
<dbReference type="InterPro" id="IPR050810">
    <property type="entry name" value="Bact_Secretion_Sys_Channel"/>
</dbReference>
<dbReference type="Pfam" id="PF03958">
    <property type="entry name" value="Secretin_N"/>
    <property type="match status" value="2"/>
</dbReference>
<dbReference type="PANTHER" id="PTHR30332:SF24">
    <property type="entry name" value="SECRETIN GSPD-RELATED"/>
    <property type="match status" value="1"/>
</dbReference>
<dbReference type="Proteomes" id="UP000004836">
    <property type="component" value="Unassembled WGS sequence"/>
</dbReference>
<dbReference type="InterPro" id="IPR049371">
    <property type="entry name" value="GspD-like_N0"/>
</dbReference>
<dbReference type="PRINTS" id="PR00811">
    <property type="entry name" value="BCTERIALGSPD"/>
</dbReference>
<dbReference type="GO" id="GO:0015628">
    <property type="term" value="P:protein secretion by the type II secretion system"/>
    <property type="evidence" value="ECO:0007669"/>
    <property type="project" value="InterPro"/>
</dbReference>
<evidence type="ECO:0008006" key="17">
    <source>
        <dbReference type="Google" id="ProtNLM"/>
    </source>
</evidence>
<dbReference type="Gene3D" id="3.30.1370.120">
    <property type="match status" value="3"/>
</dbReference>
<feature type="domain" description="NolW-like" evidence="13">
    <location>
        <begin position="253"/>
        <end position="327"/>
    </location>
</feature>
<evidence type="ECO:0000256" key="10">
    <source>
        <dbReference type="RuleBase" id="RU004004"/>
    </source>
</evidence>
<evidence type="ECO:0000256" key="1">
    <source>
        <dbReference type="ARBA" id="ARBA00004442"/>
    </source>
</evidence>
<evidence type="ECO:0000256" key="4">
    <source>
        <dbReference type="ARBA" id="ARBA00022452"/>
    </source>
</evidence>
<evidence type="ECO:0000256" key="3">
    <source>
        <dbReference type="ARBA" id="ARBA00022448"/>
    </source>
</evidence>
<feature type="domain" description="Type II/III secretion system secretin-like" evidence="12">
    <location>
        <begin position="435"/>
        <end position="599"/>
    </location>
</feature>
<comment type="subcellular location">
    <subcellularLocation>
        <location evidence="1 10">Cell outer membrane</location>
    </subcellularLocation>
</comment>
<dbReference type="eggNOG" id="COG1450">
    <property type="taxonomic scope" value="Bacteria"/>
</dbReference>
<keyword evidence="4" id="KW-1134">Transmembrane beta strand</keyword>
<dbReference type="Pfam" id="PF00263">
    <property type="entry name" value="Secretin"/>
    <property type="match status" value="1"/>
</dbReference>
<keyword evidence="7" id="KW-0653">Protein transport</keyword>
<feature type="signal peptide" evidence="11">
    <location>
        <begin position="1"/>
        <end position="18"/>
    </location>
</feature>
<dbReference type="AlphaFoldDB" id="J9A375"/>